<keyword evidence="1" id="KW-1133">Transmembrane helix</keyword>
<evidence type="ECO:0000256" key="1">
    <source>
        <dbReference type="SAM" id="Phobius"/>
    </source>
</evidence>
<keyword evidence="1" id="KW-0472">Membrane</keyword>
<reference evidence="2 3" key="1">
    <citation type="submission" date="2019-04" db="EMBL/GenBank/DDBJ databases">
        <title>Sulfurimonas crateris sp. nov. a facultative anaerobic sulfur-oxidizing chemolithautotrophic bacterium isolated from a terrestrial mud vulcano.</title>
        <authorList>
            <person name="Ratnikova N.M."/>
            <person name="Slobodkin A.I."/>
            <person name="Merkel A.Y."/>
            <person name="Novikov A."/>
            <person name="Bonch-Osmolovskaya E.A."/>
            <person name="Slobodkina G.B."/>
        </authorList>
    </citation>
    <scope>NUCLEOTIDE SEQUENCE [LARGE SCALE GENOMIC DNA]</scope>
    <source>
        <strain evidence="2 3">SN118</strain>
    </source>
</reference>
<dbReference type="OrthoDB" id="5334518at2"/>
<evidence type="ECO:0000313" key="3">
    <source>
        <dbReference type="Proteomes" id="UP000309561"/>
    </source>
</evidence>
<protein>
    <submittedName>
        <fullName evidence="2">Uncharacterized protein</fullName>
    </submittedName>
</protein>
<dbReference type="Proteomes" id="UP000309561">
    <property type="component" value="Unassembled WGS sequence"/>
</dbReference>
<organism evidence="2 3">
    <name type="scientific">Sulfurimonas crateris</name>
    <dbReference type="NCBI Taxonomy" id="2574727"/>
    <lineage>
        <taxon>Bacteria</taxon>
        <taxon>Pseudomonadati</taxon>
        <taxon>Campylobacterota</taxon>
        <taxon>Epsilonproteobacteria</taxon>
        <taxon>Campylobacterales</taxon>
        <taxon>Sulfurimonadaceae</taxon>
        <taxon>Sulfurimonas</taxon>
    </lineage>
</organism>
<dbReference type="EMBL" id="SZPX01000009">
    <property type="protein sequence ID" value="TKI68314.1"/>
    <property type="molecule type" value="Genomic_DNA"/>
</dbReference>
<comment type="caution">
    <text evidence="2">The sequence shown here is derived from an EMBL/GenBank/DDBJ whole genome shotgun (WGS) entry which is preliminary data.</text>
</comment>
<evidence type="ECO:0000313" key="2">
    <source>
        <dbReference type="EMBL" id="TKI68314.1"/>
    </source>
</evidence>
<dbReference type="AlphaFoldDB" id="A0A4U2Z3I0"/>
<gene>
    <name evidence="2" type="ORF">FCU45_11165</name>
</gene>
<accession>A0A4U2Z3I0</accession>
<keyword evidence="3" id="KW-1185">Reference proteome</keyword>
<name>A0A4U2Z3I0_9BACT</name>
<proteinExistence type="predicted"/>
<keyword evidence="1" id="KW-0812">Transmembrane</keyword>
<feature type="transmembrane region" description="Helical" evidence="1">
    <location>
        <begin position="6"/>
        <end position="26"/>
    </location>
</feature>
<sequence length="111" mass="13421">METSHLMMIFFILLFAISFWKIYAFLPNKQLEDDDTTKEAQEELQNIIIKVIKKNGPDIDSKKLFNLIIADEKFDKEKFWRFNENRLNRELSSYFLQNPHLKNIEDIYKES</sequence>